<dbReference type="GO" id="GO:0006817">
    <property type="term" value="P:phosphate ion transport"/>
    <property type="evidence" value="ECO:0007669"/>
    <property type="project" value="UniProtKB-KW"/>
</dbReference>
<dbReference type="RefSeq" id="WP_083161310.1">
    <property type="nucleotide sequence ID" value="NZ_MVHF01000003.1"/>
</dbReference>
<dbReference type="PANTHER" id="PTHR42930">
    <property type="entry name" value="PHOSPHATE-SPECIFIC TRANSPORT SYSTEM ACCESSORY PROTEIN PHOU"/>
    <property type="match status" value="1"/>
</dbReference>
<dbReference type="Pfam" id="PF01895">
    <property type="entry name" value="PhoU"/>
    <property type="match status" value="2"/>
</dbReference>
<protein>
    <recommendedName>
        <fullName evidence="7">Phosphate-specific transport system accessory protein PhoU</fullName>
    </recommendedName>
</protein>
<dbReference type="PANTHER" id="PTHR42930:SF3">
    <property type="entry name" value="PHOSPHATE-SPECIFIC TRANSPORT SYSTEM ACCESSORY PROTEIN PHOU"/>
    <property type="match status" value="1"/>
</dbReference>
<accession>A0A1X0B8V9</accession>
<dbReference type="NCBIfam" id="TIGR02135">
    <property type="entry name" value="phoU_full"/>
    <property type="match status" value="1"/>
</dbReference>
<keyword evidence="5 7" id="KW-0963">Cytoplasm</keyword>
<keyword evidence="10" id="KW-1185">Reference proteome</keyword>
<dbReference type="AlphaFoldDB" id="A0A1X0B8V9"/>
<organism evidence="9 10">
    <name type="scientific">Mycobacterium aquaticum</name>
    <dbReference type="NCBI Taxonomy" id="1927124"/>
    <lineage>
        <taxon>Bacteria</taxon>
        <taxon>Bacillati</taxon>
        <taxon>Actinomycetota</taxon>
        <taxon>Actinomycetes</taxon>
        <taxon>Mycobacteriales</taxon>
        <taxon>Mycobacteriaceae</taxon>
        <taxon>Mycobacterium</taxon>
    </lineage>
</organism>
<dbReference type="InterPro" id="IPR038078">
    <property type="entry name" value="PhoU-like_sf"/>
</dbReference>
<feature type="domain" description="PhoU" evidence="8">
    <location>
        <begin position="17"/>
        <end position="102"/>
    </location>
</feature>
<evidence type="ECO:0000256" key="5">
    <source>
        <dbReference type="ARBA" id="ARBA00022490"/>
    </source>
</evidence>
<gene>
    <name evidence="9" type="ORF">BST13_05235</name>
</gene>
<name>A0A1X0B8V9_9MYCO</name>
<comment type="caution">
    <text evidence="9">The sequence shown here is derived from an EMBL/GenBank/DDBJ whole genome shotgun (WGS) entry which is preliminary data.</text>
</comment>
<comment type="subunit">
    <text evidence="3 7">Homodimer.</text>
</comment>
<dbReference type="GO" id="GO:0005737">
    <property type="term" value="C:cytoplasm"/>
    <property type="evidence" value="ECO:0007669"/>
    <property type="project" value="UniProtKB-SubCell"/>
</dbReference>
<evidence type="ECO:0000256" key="1">
    <source>
        <dbReference type="ARBA" id="ARBA00004496"/>
    </source>
</evidence>
<comment type="subcellular location">
    <subcellularLocation>
        <location evidence="1 7">Cytoplasm</location>
    </subcellularLocation>
</comment>
<dbReference type="GO" id="GO:0030643">
    <property type="term" value="P:intracellular phosphate ion homeostasis"/>
    <property type="evidence" value="ECO:0007669"/>
    <property type="project" value="InterPro"/>
</dbReference>
<evidence type="ECO:0000313" key="10">
    <source>
        <dbReference type="Proteomes" id="UP000192448"/>
    </source>
</evidence>
<keyword evidence="4 7" id="KW-0813">Transport</keyword>
<dbReference type="InterPro" id="IPR028366">
    <property type="entry name" value="PhoU"/>
</dbReference>
<evidence type="ECO:0000256" key="6">
    <source>
        <dbReference type="ARBA" id="ARBA00022592"/>
    </source>
</evidence>
<dbReference type="InterPro" id="IPR026022">
    <property type="entry name" value="PhoU_dom"/>
</dbReference>
<evidence type="ECO:0000256" key="4">
    <source>
        <dbReference type="ARBA" id="ARBA00022448"/>
    </source>
</evidence>
<evidence type="ECO:0000256" key="7">
    <source>
        <dbReference type="PIRNR" id="PIRNR003107"/>
    </source>
</evidence>
<comment type="function">
    <text evidence="7">Plays a role in the regulation of phosphate uptake.</text>
</comment>
<reference evidence="9 10" key="1">
    <citation type="submission" date="2017-02" db="EMBL/GenBank/DDBJ databases">
        <title>The new phylogeny of genus Mycobacterium.</title>
        <authorList>
            <person name="Tortoli E."/>
            <person name="Trovato A."/>
            <person name="Cirillo D.M."/>
        </authorList>
    </citation>
    <scope>NUCLEOTIDE SEQUENCE [LARGE SCALE GENOMIC DNA]</scope>
    <source>
        <strain evidence="9 10">RW6</strain>
    </source>
</reference>
<dbReference type="FunFam" id="1.20.58.220:FF:000004">
    <property type="entry name" value="Phosphate-specific transport system accessory protein PhoU"/>
    <property type="match status" value="1"/>
</dbReference>
<dbReference type="EMBL" id="MVHF01000003">
    <property type="protein sequence ID" value="ORA38772.1"/>
    <property type="molecule type" value="Genomic_DNA"/>
</dbReference>
<evidence type="ECO:0000256" key="3">
    <source>
        <dbReference type="ARBA" id="ARBA00011738"/>
    </source>
</evidence>
<dbReference type="PIRSF" id="PIRSF003107">
    <property type="entry name" value="PhoU"/>
    <property type="match status" value="1"/>
</dbReference>
<sequence>MRNILHAQLDALSGGIADLCDRTGSAMNDATRGLLQADVHVAEDVIERHHDITYLSGLLEADALTILARQAPVAGDLRAVVSALKDLADVRRMGALATHIAHIGRLRHPTRVVPDEVEGYVAEMGRIAVQIAGDTKSVVLSRDLERAAQLGVDDEAMDELHRQLFSRVLNPAWTHGTVSAVDVTLLSRYFERFADHAVDIANRVIYQASGARRRE</sequence>
<evidence type="ECO:0000256" key="2">
    <source>
        <dbReference type="ARBA" id="ARBA00008107"/>
    </source>
</evidence>
<dbReference type="Proteomes" id="UP000192448">
    <property type="component" value="Unassembled WGS sequence"/>
</dbReference>
<dbReference type="STRING" id="1927124.BST13_05235"/>
<evidence type="ECO:0000259" key="8">
    <source>
        <dbReference type="Pfam" id="PF01895"/>
    </source>
</evidence>
<proteinExistence type="inferred from homology"/>
<comment type="similarity">
    <text evidence="2 7">Belongs to the PhoU family.</text>
</comment>
<feature type="domain" description="PhoU" evidence="8">
    <location>
        <begin position="122"/>
        <end position="204"/>
    </location>
</feature>
<dbReference type="Gene3D" id="1.20.58.220">
    <property type="entry name" value="Phosphate transport system protein phou homolog 2, domain 2"/>
    <property type="match status" value="1"/>
</dbReference>
<keyword evidence="6 7" id="KW-0592">Phosphate transport</keyword>
<dbReference type="SUPFAM" id="SSF109755">
    <property type="entry name" value="PhoU-like"/>
    <property type="match status" value="1"/>
</dbReference>
<dbReference type="OrthoDB" id="9814256at2"/>
<evidence type="ECO:0000313" key="9">
    <source>
        <dbReference type="EMBL" id="ORA38772.1"/>
    </source>
</evidence>
<dbReference type="GO" id="GO:0045936">
    <property type="term" value="P:negative regulation of phosphate metabolic process"/>
    <property type="evidence" value="ECO:0007669"/>
    <property type="project" value="InterPro"/>
</dbReference>